<reference evidence="4 5" key="1">
    <citation type="submission" date="2013-08" db="EMBL/GenBank/DDBJ databases">
        <authorList>
            <person name="Huang J."/>
            <person name="Wang G."/>
        </authorList>
    </citation>
    <scope>NUCLEOTIDE SEQUENCE [LARGE SCALE GENOMIC DNA]</scope>
    <source>
        <strain evidence="4 5">BH030004</strain>
    </source>
</reference>
<proteinExistence type="inferred from homology"/>
<dbReference type="PANTHER" id="PTHR43048:SF3">
    <property type="entry name" value="METHYLMALONYL-COA EPIMERASE, MITOCHONDRIAL"/>
    <property type="match status" value="1"/>
</dbReference>
<evidence type="ECO:0000256" key="2">
    <source>
        <dbReference type="ARBA" id="ARBA00022723"/>
    </source>
</evidence>
<dbReference type="GO" id="GO:0046872">
    <property type="term" value="F:metal ion binding"/>
    <property type="evidence" value="ECO:0007669"/>
    <property type="project" value="UniProtKB-KW"/>
</dbReference>
<sequence>MKQLAHKQFDHMGIAVRQMEEAVSFYTNILGGVIVDEYTSEAPGVETHITIIDIDGSRVELLRPTSKTSPIHRFIQQKGKGVHHIAYKVPELDEAISELKGQGIRFLEDTRRTNIHGRRLIYINPADTEGTIIELCDYPDQK</sequence>
<evidence type="ECO:0000313" key="4">
    <source>
        <dbReference type="EMBL" id="KGX91452.1"/>
    </source>
</evidence>
<keyword evidence="5" id="KW-1185">Reference proteome</keyword>
<dbReference type="PROSITE" id="PS51819">
    <property type="entry name" value="VOC"/>
    <property type="match status" value="1"/>
</dbReference>
<dbReference type="SUPFAM" id="SSF54593">
    <property type="entry name" value="Glyoxalase/Bleomycin resistance protein/Dihydroxybiphenyl dioxygenase"/>
    <property type="match status" value="1"/>
</dbReference>
<evidence type="ECO:0000313" key="5">
    <source>
        <dbReference type="Proteomes" id="UP000030403"/>
    </source>
</evidence>
<feature type="domain" description="VOC" evidence="3">
    <location>
        <begin position="8"/>
        <end position="138"/>
    </location>
</feature>
<dbReference type="PANTHER" id="PTHR43048">
    <property type="entry name" value="METHYLMALONYL-COA EPIMERASE"/>
    <property type="match status" value="1"/>
</dbReference>
<name>A0A0A5I6K3_9BACI</name>
<dbReference type="GO" id="GO:0046491">
    <property type="term" value="P:L-methylmalonyl-CoA metabolic process"/>
    <property type="evidence" value="ECO:0007669"/>
    <property type="project" value="TreeGrafter"/>
</dbReference>
<dbReference type="Gene3D" id="3.10.180.10">
    <property type="entry name" value="2,3-Dihydroxybiphenyl 1,2-Dioxygenase, domain 1"/>
    <property type="match status" value="1"/>
</dbReference>
<protein>
    <submittedName>
        <fullName evidence="4">Glyoxalase</fullName>
    </submittedName>
</protein>
<dbReference type="CDD" id="cd07249">
    <property type="entry name" value="MMCE"/>
    <property type="match status" value="1"/>
</dbReference>
<dbReference type="GO" id="GO:0004493">
    <property type="term" value="F:methylmalonyl-CoA epimerase activity"/>
    <property type="evidence" value="ECO:0007669"/>
    <property type="project" value="TreeGrafter"/>
</dbReference>
<dbReference type="STRING" id="1385511.GCA_000425225_01394"/>
<dbReference type="EMBL" id="AVPF01000002">
    <property type="protein sequence ID" value="KGX91452.1"/>
    <property type="molecule type" value="Genomic_DNA"/>
</dbReference>
<dbReference type="InterPro" id="IPR037523">
    <property type="entry name" value="VOC_core"/>
</dbReference>
<evidence type="ECO:0000256" key="1">
    <source>
        <dbReference type="ARBA" id="ARBA00009308"/>
    </source>
</evidence>
<evidence type="ECO:0000259" key="3">
    <source>
        <dbReference type="PROSITE" id="PS51819"/>
    </source>
</evidence>
<organism evidence="4 5">
    <name type="scientific">Pontibacillus marinus BH030004 = DSM 16465</name>
    <dbReference type="NCBI Taxonomy" id="1385511"/>
    <lineage>
        <taxon>Bacteria</taxon>
        <taxon>Bacillati</taxon>
        <taxon>Bacillota</taxon>
        <taxon>Bacilli</taxon>
        <taxon>Bacillales</taxon>
        <taxon>Bacillaceae</taxon>
        <taxon>Pontibacillus</taxon>
    </lineage>
</organism>
<gene>
    <name evidence="4" type="ORF">N783_07805</name>
</gene>
<dbReference type="Proteomes" id="UP000030403">
    <property type="component" value="Unassembled WGS sequence"/>
</dbReference>
<dbReference type="InterPro" id="IPR029068">
    <property type="entry name" value="Glyas_Bleomycin-R_OHBP_Dase"/>
</dbReference>
<accession>A0A0A5I6K3</accession>
<dbReference type="AlphaFoldDB" id="A0A0A5I6K3"/>
<comment type="caution">
    <text evidence="4">The sequence shown here is derived from an EMBL/GenBank/DDBJ whole genome shotgun (WGS) entry which is preliminary data.</text>
</comment>
<keyword evidence="2" id="KW-0479">Metal-binding</keyword>
<comment type="similarity">
    <text evidence="1">Belongs to the methylmalonyl-CoA epimerase family.</text>
</comment>
<dbReference type="InterPro" id="IPR051785">
    <property type="entry name" value="MMCE/EMCE_epimerase"/>
</dbReference>
<dbReference type="eggNOG" id="COG0346">
    <property type="taxonomic scope" value="Bacteria"/>
</dbReference>
<dbReference type="InterPro" id="IPR017515">
    <property type="entry name" value="MeMalonyl-CoA_epimerase"/>
</dbReference>
<dbReference type="Pfam" id="PF13669">
    <property type="entry name" value="Glyoxalase_4"/>
    <property type="match status" value="1"/>
</dbReference>